<evidence type="ECO:0000313" key="2">
    <source>
        <dbReference type="Proteomes" id="UP000004219"/>
    </source>
</evidence>
<comment type="caution">
    <text evidence="1">The sequence shown here is derived from an EMBL/GenBank/DDBJ whole genome shotgun (WGS) entry which is preliminary data.</text>
</comment>
<proteinExistence type="predicted"/>
<gene>
    <name evidence="1" type="ORF">HMPREF1058_02918</name>
</gene>
<dbReference type="HOGENOM" id="CLU_2477022_0_0_10"/>
<dbReference type="AlphaFoldDB" id="I8ZLQ9"/>
<reference evidence="1 2" key="1">
    <citation type="submission" date="2012-02" db="EMBL/GenBank/DDBJ databases">
        <title>The Genome Sequence of Bacteroides vulgatus CL09T03C04.</title>
        <authorList>
            <consortium name="The Broad Institute Genome Sequencing Platform"/>
            <person name="Earl A."/>
            <person name="Ward D."/>
            <person name="Feldgarden M."/>
            <person name="Gevers D."/>
            <person name="Zitomersky N.L."/>
            <person name="Coyne M.J."/>
            <person name="Comstock L.E."/>
            <person name="Young S.K."/>
            <person name="Zeng Q."/>
            <person name="Gargeya S."/>
            <person name="Fitzgerald M."/>
            <person name="Haas B."/>
            <person name="Abouelleil A."/>
            <person name="Alvarado L."/>
            <person name="Arachchi H.M."/>
            <person name="Berlin A."/>
            <person name="Chapman S.B."/>
            <person name="Gearin G."/>
            <person name="Goldberg J."/>
            <person name="Griggs A."/>
            <person name="Gujja S."/>
            <person name="Hansen M."/>
            <person name="Heiman D."/>
            <person name="Howarth C."/>
            <person name="Larimer J."/>
            <person name="Lui A."/>
            <person name="MacDonald P.J.P."/>
            <person name="McCowen C."/>
            <person name="Montmayeur A."/>
            <person name="Murphy C."/>
            <person name="Neiman D."/>
            <person name="Pearson M."/>
            <person name="Priest M."/>
            <person name="Roberts A."/>
            <person name="Saif S."/>
            <person name="Shea T."/>
            <person name="Sisk P."/>
            <person name="Stolte C."/>
            <person name="Sykes S."/>
            <person name="Wortman J."/>
            <person name="Nusbaum C."/>
            <person name="Birren B."/>
        </authorList>
    </citation>
    <scope>NUCLEOTIDE SEQUENCE [LARGE SCALE GENOMIC DNA]</scope>
    <source>
        <strain evidence="1 2">CL09T03C04</strain>
    </source>
</reference>
<sequence length="87" mass="10176">MINDQKQVSFSDGVESIGYISHNFHKVVPENWQQDFAERSKREGERSDVHPQCPCPFSTGMHKGSEIFYKWFLSTNPSGWWKQITIQ</sequence>
<accession>I8ZLQ9</accession>
<organism evidence="1 2">
    <name type="scientific">Phocaeicola vulgatus CL09T03C04</name>
    <dbReference type="NCBI Taxonomy" id="997891"/>
    <lineage>
        <taxon>Bacteria</taxon>
        <taxon>Pseudomonadati</taxon>
        <taxon>Bacteroidota</taxon>
        <taxon>Bacteroidia</taxon>
        <taxon>Bacteroidales</taxon>
        <taxon>Bacteroidaceae</taxon>
        <taxon>Phocaeicola</taxon>
    </lineage>
</organism>
<dbReference type="Proteomes" id="UP000004219">
    <property type="component" value="Unassembled WGS sequence"/>
</dbReference>
<evidence type="ECO:0000313" key="1">
    <source>
        <dbReference type="EMBL" id="EIY76480.1"/>
    </source>
</evidence>
<protein>
    <submittedName>
        <fullName evidence="1">Uncharacterized protein</fullName>
    </submittedName>
</protein>
<dbReference type="EMBL" id="AGXZ01000021">
    <property type="protein sequence ID" value="EIY76480.1"/>
    <property type="molecule type" value="Genomic_DNA"/>
</dbReference>
<name>I8ZLQ9_PHOVU</name>
<keyword evidence="2" id="KW-1185">Reference proteome</keyword>